<feature type="domain" description="Neprosin PEP catalytic" evidence="1">
    <location>
        <begin position="1"/>
        <end position="210"/>
    </location>
</feature>
<reference evidence="2 3" key="1">
    <citation type="journal article" date="2014" name="ISME J.">
        <title>Ecophysiology of Thioploca ingrica as revealed by the complete genome sequence supplemented with proteomic evidence.</title>
        <authorList>
            <person name="Kojima H."/>
            <person name="Ogura Y."/>
            <person name="Yamamoto N."/>
            <person name="Togashi T."/>
            <person name="Mori H."/>
            <person name="Watanabe T."/>
            <person name="Nemoto F."/>
            <person name="Kurokawa K."/>
            <person name="Hayashi T."/>
            <person name="Fukui M."/>
        </authorList>
    </citation>
    <scope>NUCLEOTIDE SEQUENCE [LARGE SCALE GENOMIC DNA]</scope>
</reference>
<keyword evidence="3" id="KW-1185">Reference proteome</keyword>
<evidence type="ECO:0000313" key="3">
    <source>
        <dbReference type="Proteomes" id="UP000031623"/>
    </source>
</evidence>
<proteinExistence type="predicted"/>
<dbReference type="HOGENOM" id="CLU_030538_4_0_6"/>
<evidence type="ECO:0000259" key="1">
    <source>
        <dbReference type="PROSITE" id="PS52045"/>
    </source>
</evidence>
<gene>
    <name evidence="2" type="ORF">THII_0402</name>
</gene>
<dbReference type="AlphaFoldDB" id="A0A090AD31"/>
<dbReference type="InterPro" id="IPR004314">
    <property type="entry name" value="Neprosin"/>
</dbReference>
<protein>
    <recommendedName>
        <fullName evidence="1">Neprosin PEP catalytic domain-containing protein</fullName>
    </recommendedName>
</protein>
<dbReference type="PROSITE" id="PS52045">
    <property type="entry name" value="NEPROSIN_PEP_CD"/>
    <property type="match status" value="1"/>
</dbReference>
<dbReference type="KEGG" id="tig:THII_0402"/>
<organism evidence="2 3">
    <name type="scientific">Thioploca ingrica</name>
    <dbReference type="NCBI Taxonomy" id="40754"/>
    <lineage>
        <taxon>Bacteria</taxon>
        <taxon>Pseudomonadati</taxon>
        <taxon>Pseudomonadota</taxon>
        <taxon>Gammaproteobacteria</taxon>
        <taxon>Thiotrichales</taxon>
        <taxon>Thiotrichaceae</taxon>
        <taxon>Thioploca</taxon>
    </lineage>
</organism>
<evidence type="ECO:0000313" key="2">
    <source>
        <dbReference type="EMBL" id="BAP54699.1"/>
    </source>
</evidence>
<dbReference type="EMBL" id="AP014633">
    <property type="protein sequence ID" value="BAP54699.1"/>
    <property type="molecule type" value="Genomic_DNA"/>
</dbReference>
<dbReference type="Gene3D" id="3.90.1320.10">
    <property type="entry name" value="Outer-capsid protein sigma 3, large lobe"/>
    <property type="match status" value="1"/>
</dbReference>
<name>A0A090AD31_9GAMM</name>
<sequence length="210" mass="23066">MERGSGSNLETVEAGWQVFPNRNGDAQPHFFIYYTPDNYSTGCYDLTCPAFIQTNPGITIGMTLASSISGGLQQEGTIAYWRDPATGHWWLAVQGNITVGYYPTTLFDSNGIKNLANRITYGGEIVDRETGGKHTGTDMGSGNFPEAGYALAAYQRSIQYMDTAGTIIDVNPGTIIVTDAQCYNIVHNFNPAWRRHFYFGGRGYNNPACE</sequence>
<dbReference type="Proteomes" id="UP000031623">
    <property type="component" value="Chromosome"/>
</dbReference>
<dbReference type="STRING" id="40754.THII_0402"/>
<dbReference type="PANTHER" id="PTHR31589">
    <property type="entry name" value="PROTEIN, PUTATIVE (DUF239)-RELATED-RELATED"/>
    <property type="match status" value="1"/>
</dbReference>
<accession>A0A090AD31</accession>
<dbReference type="Pfam" id="PF03080">
    <property type="entry name" value="Neprosin"/>
    <property type="match status" value="1"/>
</dbReference>
<dbReference type="InterPro" id="IPR053168">
    <property type="entry name" value="Glutamic_endopeptidase"/>
</dbReference>